<evidence type="ECO:0000256" key="4">
    <source>
        <dbReference type="ARBA" id="ARBA00005420"/>
    </source>
</evidence>
<dbReference type="PANTHER" id="PTHR12317:SF0">
    <property type="entry name" value="ACYLTRANSFERASE"/>
    <property type="match status" value="1"/>
</dbReference>
<dbReference type="Proteomes" id="UP000230423">
    <property type="component" value="Unassembled WGS sequence"/>
</dbReference>
<evidence type="ECO:0000256" key="1">
    <source>
        <dbReference type="ARBA" id="ARBA00004477"/>
    </source>
</evidence>
<accession>A0A2G9UIZ1</accession>
<comment type="pathway">
    <text evidence="2">Glycerolipid metabolism; triacylglycerol biosynthesis.</text>
</comment>
<keyword evidence="14 15" id="KW-0012">Acyltransferase</keyword>
<keyword evidence="10" id="KW-0256">Endoplasmic reticulum</keyword>
<keyword evidence="6" id="KW-0444">Lipid biosynthesis</keyword>
<evidence type="ECO:0000256" key="6">
    <source>
        <dbReference type="ARBA" id="ARBA00022516"/>
    </source>
</evidence>
<dbReference type="CDD" id="cd07987">
    <property type="entry name" value="LPLAT_MGAT-like"/>
    <property type="match status" value="1"/>
</dbReference>
<dbReference type="EMBL" id="KZ346646">
    <property type="protein sequence ID" value="PIO69460.1"/>
    <property type="molecule type" value="Genomic_DNA"/>
</dbReference>
<keyword evidence="9" id="KW-0319">Glycerol metabolism</keyword>
<sequence length="261" mass="29575">MLEEFAEVWRQKGTATNNDPACIRWKYNEWFVRYFPSTVHKTAELPADRNYLITCHPHGVISFGLYAAFIREISSNRSRKFPNLHFFACCLRSNFYFMIRREWFLASGFIDCSKESISNVFTSKSAGQAVLLVVGGAQEALYAQTGVHKLKLRTRKGFVKLALRCGASLVPVYTFGENDIYKQLNNAEGSSMQKFQIWSKRLLGKPVALFYGRGLLQSDLTDTVIICAEDMTVPSKSGFAHFVDNRSHTKSLSDDIVPNVV</sequence>
<evidence type="ECO:0000256" key="10">
    <source>
        <dbReference type="ARBA" id="ARBA00022824"/>
    </source>
</evidence>
<dbReference type="GO" id="GO:0006071">
    <property type="term" value="P:glycerol metabolic process"/>
    <property type="evidence" value="ECO:0007669"/>
    <property type="project" value="UniProtKB-KW"/>
</dbReference>
<protein>
    <recommendedName>
        <fullName evidence="5">diacylglycerol O-acyltransferase</fullName>
        <ecNumber evidence="5">2.3.1.20</ecNumber>
    </recommendedName>
</protein>
<dbReference type="PANTHER" id="PTHR12317">
    <property type="entry name" value="DIACYLGLYCEROL O-ACYLTRANSFERASE"/>
    <property type="match status" value="1"/>
</dbReference>
<evidence type="ECO:0000256" key="12">
    <source>
        <dbReference type="ARBA" id="ARBA00023098"/>
    </source>
</evidence>
<proteinExistence type="inferred from homology"/>
<dbReference type="EC" id="2.3.1.20" evidence="5"/>
<evidence type="ECO:0000256" key="8">
    <source>
        <dbReference type="ARBA" id="ARBA00022692"/>
    </source>
</evidence>
<dbReference type="GO" id="GO:0005789">
    <property type="term" value="C:endoplasmic reticulum membrane"/>
    <property type="evidence" value="ECO:0007669"/>
    <property type="project" value="UniProtKB-SubCell"/>
</dbReference>
<keyword evidence="16" id="KW-1185">Reference proteome</keyword>
<keyword evidence="12" id="KW-0443">Lipid metabolism</keyword>
<dbReference type="GO" id="GO:0019432">
    <property type="term" value="P:triglyceride biosynthetic process"/>
    <property type="evidence" value="ECO:0007669"/>
    <property type="project" value="TreeGrafter"/>
</dbReference>
<comment type="subcellular location">
    <subcellularLocation>
        <location evidence="1">Endoplasmic reticulum membrane</location>
        <topology evidence="1">Multi-pass membrane protein</topology>
    </subcellularLocation>
</comment>
<evidence type="ECO:0000256" key="2">
    <source>
        <dbReference type="ARBA" id="ARBA00004771"/>
    </source>
</evidence>
<keyword evidence="8" id="KW-0812">Transmembrane</keyword>
<reference evidence="15 16" key="1">
    <citation type="submission" date="2015-09" db="EMBL/GenBank/DDBJ databases">
        <title>Draft genome of the parasitic nematode Teladorsagia circumcincta isolate WARC Sus (inbred).</title>
        <authorList>
            <person name="Mitreva M."/>
        </authorList>
    </citation>
    <scope>NUCLEOTIDE SEQUENCE [LARGE SCALE GENOMIC DNA]</scope>
    <source>
        <strain evidence="15 16">S</strain>
    </source>
</reference>
<dbReference type="InterPro" id="IPR007130">
    <property type="entry name" value="DAGAT"/>
</dbReference>
<organism evidence="15 16">
    <name type="scientific">Teladorsagia circumcincta</name>
    <name type="common">Brown stomach worm</name>
    <name type="synonym">Ostertagia circumcincta</name>
    <dbReference type="NCBI Taxonomy" id="45464"/>
    <lineage>
        <taxon>Eukaryota</taxon>
        <taxon>Metazoa</taxon>
        <taxon>Ecdysozoa</taxon>
        <taxon>Nematoda</taxon>
        <taxon>Chromadorea</taxon>
        <taxon>Rhabditida</taxon>
        <taxon>Rhabditina</taxon>
        <taxon>Rhabditomorpha</taxon>
        <taxon>Strongyloidea</taxon>
        <taxon>Trichostrongylidae</taxon>
        <taxon>Teladorsagia</taxon>
    </lineage>
</organism>
<evidence type="ECO:0000256" key="9">
    <source>
        <dbReference type="ARBA" id="ARBA00022798"/>
    </source>
</evidence>
<dbReference type="AlphaFoldDB" id="A0A2G9UIZ1"/>
<evidence type="ECO:0000256" key="7">
    <source>
        <dbReference type="ARBA" id="ARBA00022679"/>
    </source>
</evidence>
<evidence type="ECO:0000256" key="5">
    <source>
        <dbReference type="ARBA" id="ARBA00013244"/>
    </source>
</evidence>
<evidence type="ECO:0000256" key="3">
    <source>
        <dbReference type="ARBA" id="ARBA00005189"/>
    </source>
</evidence>
<keyword evidence="13" id="KW-0472">Membrane</keyword>
<evidence type="ECO:0000256" key="13">
    <source>
        <dbReference type="ARBA" id="ARBA00023136"/>
    </source>
</evidence>
<evidence type="ECO:0000313" key="15">
    <source>
        <dbReference type="EMBL" id="PIO69460.1"/>
    </source>
</evidence>
<keyword evidence="7 15" id="KW-0808">Transferase</keyword>
<dbReference type="Pfam" id="PF03982">
    <property type="entry name" value="DAGAT"/>
    <property type="match status" value="1"/>
</dbReference>
<gene>
    <name evidence="15" type="ORF">TELCIR_08709</name>
</gene>
<name>A0A2G9UIZ1_TELCI</name>
<keyword evidence="11" id="KW-1133">Transmembrane helix</keyword>
<evidence type="ECO:0000313" key="16">
    <source>
        <dbReference type="Proteomes" id="UP000230423"/>
    </source>
</evidence>
<evidence type="ECO:0000256" key="11">
    <source>
        <dbReference type="ARBA" id="ARBA00022989"/>
    </source>
</evidence>
<dbReference type="OrthoDB" id="264532at2759"/>
<comment type="similarity">
    <text evidence="4">Belongs to the diacylglycerol acyltransferase family.</text>
</comment>
<evidence type="ECO:0000256" key="14">
    <source>
        <dbReference type="ARBA" id="ARBA00023315"/>
    </source>
</evidence>
<comment type="pathway">
    <text evidence="3">Lipid metabolism.</text>
</comment>
<dbReference type="GO" id="GO:0004144">
    <property type="term" value="F:diacylglycerol O-acyltransferase activity"/>
    <property type="evidence" value="ECO:0007669"/>
    <property type="project" value="UniProtKB-EC"/>
</dbReference>